<dbReference type="STRING" id="461836.A0A0L0D160"/>
<dbReference type="OrthoDB" id="239701at2759"/>
<protein>
    <submittedName>
        <fullName evidence="4">BNR repeat domain-containing protein</fullName>
    </submittedName>
</protein>
<dbReference type="InterPro" id="IPR051709">
    <property type="entry name" value="Ub-ligase/GTPase-reg"/>
</dbReference>
<dbReference type="Pfam" id="PF13540">
    <property type="entry name" value="RCC1_2"/>
    <property type="match status" value="1"/>
</dbReference>
<dbReference type="Gene3D" id="2.130.10.30">
    <property type="entry name" value="Regulator of chromosome condensation 1/beta-lactamase-inhibitor protein II"/>
    <property type="match status" value="2"/>
</dbReference>
<name>A0A0L0D160_THETB</name>
<dbReference type="InterPro" id="IPR058923">
    <property type="entry name" value="RCC1-like_dom"/>
</dbReference>
<dbReference type="SUPFAM" id="SSF50985">
    <property type="entry name" value="RCC1/BLIP-II"/>
    <property type="match status" value="1"/>
</dbReference>
<reference evidence="4 5" key="1">
    <citation type="submission" date="2010-05" db="EMBL/GenBank/DDBJ databases">
        <title>The Genome Sequence of Thecamonas trahens ATCC 50062.</title>
        <authorList>
            <consortium name="The Broad Institute Genome Sequencing Platform"/>
            <person name="Russ C."/>
            <person name="Cuomo C."/>
            <person name="Shea T."/>
            <person name="Young S.K."/>
            <person name="Zeng Q."/>
            <person name="Koehrsen M."/>
            <person name="Haas B."/>
            <person name="Borodovsky M."/>
            <person name="Guigo R."/>
            <person name="Alvarado L."/>
            <person name="Berlin A."/>
            <person name="Bochicchio J."/>
            <person name="Borenstein D."/>
            <person name="Chapman S."/>
            <person name="Chen Z."/>
            <person name="Freedman E."/>
            <person name="Gellesch M."/>
            <person name="Goldberg J."/>
            <person name="Griggs A."/>
            <person name="Gujja S."/>
            <person name="Heilman E."/>
            <person name="Heiman D."/>
            <person name="Hepburn T."/>
            <person name="Howarth C."/>
            <person name="Jen D."/>
            <person name="Larson L."/>
            <person name="Mehta T."/>
            <person name="Park D."/>
            <person name="Pearson M."/>
            <person name="Roberts A."/>
            <person name="Saif S."/>
            <person name="Shenoy N."/>
            <person name="Sisk P."/>
            <person name="Stolte C."/>
            <person name="Sykes S."/>
            <person name="Thomson T."/>
            <person name="Walk T."/>
            <person name="White J."/>
            <person name="Yandava C."/>
            <person name="Burger G."/>
            <person name="Gray M.W."/>
            <person name="Holland P.W.H."/>
            <person name="King N."/>
            <person name="Lang F.B.F."/>
            <person name="Roger A.J."/>
            <person name="Ruiz-Trillo I."/>
            <person name="Lander E."/>
            <person name="Nusbaum C."/>
        </authorList>
    </citation>
    <scope>NUCLEOTIDE SEQUENCE [LARGE SCALE GENOMIC DNA]</scope>
    <source>
        <strain evidence="4 5">ATCC 50062</strain>
    </source>
</reference>
<feature type="repeat" description="RCC1" evidence="2">
    <location>
        <begin position="122"/>
        <end position="181"/>
    </location>
</feature>
<evidence type="ECO:0000256" key="2">
    <source>
        <dbReference type="PROSITE-ProRule" id="PRU00235"/>
    </source>
</evidence>
<dbReference type="PROSITE" id="PS00626">
    <property type="entry name" value="RCC1_2"/>
    <property type="match status" value="1"/>
</dbReference>
<feature type="domain" description="RCC1-like" evidence="3">
    <location>
        <begin position="8"/>
        <end position="308"/>
    </location>
</feature>
<dbReference type="InterPro" id="IPR000408">
    <property type="entry name" value="Reg_chr_condens"/>
</dbReference>
<dbReference type="PRINTS" id="PR00633">
    <property type="entry name" value="RCCNDNSATION"/>
</dbReference>
<dbReference type="RefSeq" id="XP_013762968.1">
    <property type="nucleotide sequence ID" value="XM_013907514.1"/>
</dbReference>
<evidence type="ECO:0000256" key="1">
    <source>
        <dbReference type="ARBA" id="ARBA00022737"/>
    </source>
</evidence>
<keyword evidence="5" id="KW-1185">Reference proteome</keyword>
<dbReference type="Proteomes" id="UP000054408">
    <property type="component" value="Unassembled WGS sequence"/>
</dbReference>
<feature type="repeat" description="RCC1" evidence="2">
    <location>
        <begin position="182"/>
        <end position="232"/>
    </location>
</feature>
<proteinExistence type="predicted"/>
<sequence>MSAAGTSRYVLGWGNGYYGRLAQGRGDWDDKPYPVVLRKGPWDAVLTGKRMTLAAGAAHVMTVTDGVLASHGKCHFGQLGLGMIDEDESYPVQVALVGRESDDDIVAAYAGESSGFARTSSGQIWAWGCGFYFGLGDRSEDHALVPRRVDDCWREAGWYGDGREIVDIAGGGSHIAVLCSDGIVVTGGGNQYGQTGRGRDERAVALDEPVKLPERAVAVAASRRHTLVLGESGAVYSAGEAGVDVLGRDGDGRTFDKVAGLEGIKHIALGPKHGLAASDDAVYSWGAGLHGRLGHGDHCDVSQPTRIVFEPTMSGHVVGLAVGSSHSLVLTSSGELWSWGSDVRGKQLFRSAARD</sequence>
<accession>A0A0L0D160</accession>
<evidence type="ECO:0000313" key="4">
    <source>
        <dbReference type="EMBL" id="KNC45987.1"/>
    </source>
</evidence>
<dbReference type="eggNOG" id="KOG1426">
    <property type="taxonomic scope" value="Eukaryota"/>
</dbReference>
<dbReference type="InterPro" id="IPR009091">
    <property type="entry name" value="RCC1/BLIP-II"/>
</dbReference>
<feature type="repeat" description="RCC1" evidence="2">
    <location>
        <begin position="280"/>
        <end position="333"/>
    </location>
</feature>
<dbReference type="GeneID" id="25559926"/>
<gene>
    <name evidence="4" type="ORF">AMSG_00104</name>
</gene>
<feature type="repeat" description="RCC1" evidence="2">
    <location>
        <begin position="66"/>
        <end position="121"/>
    </location>
</feature>
<evidence type="ECO:0000313" key="5">
    <source>
        <dbReference type="Proteomes" id="UP000054408"/>
    </source>
</evidence>
<dbReference type="OMA" id="MIMAFND"/>
<dbReference type="EMBL" id="GL349433">
    <property type="protein sequence ID" value="KNC45987.1"/>
    <property type="molecule type" value="Genomic_DNA"/>
</dbReference>
<dbReference type="PROSITE" id="PS50012">
    <property type="entry name" value="RCC1_3"/>
    <property type="match status" value="5"/>
</dbReference>
<keyword evidence="1" id="KW-0677">Repeat</keyword>
<dbReference type="PANTHER" id="PTHR45622">
    <property type="entry name" value="UBIQUITIN-PROTEIN LIGASE E3A-RELATED"/>
    <property type="match status" value="1"/>
</dbReference>
<evidence type="ECO:0000259" key="3">
    <source>
        <dbReference type="Pfam" id="PF25390"/>
    </source>
</evidence>
<dbReference type="AlphaFoldDB" id="A0A0L0D160"/>
<organism evidence="4 5">
    <name type="scientific">Thecamonas trahens ATCC 50062</name>
    <dbReference type="NCBI Taxonomy" id="461836"/>
    <lineage>
        <taxon>Eukaryota</taxon>
        <taxon>Apusozoa</taxon>
        <taxon>Apusomonadida</taxon>
        <taxon>Apusomonadidae</taxon>
        <taxon>Thecamonas</taxon>
    </lineage>
</organism>
<dbReference type="Pfam" id="PF25390">
    <property type="entry name" value="WD40_RLD"/>
    <property type="match status" value="1"/>
</dbReference>
<dbReference type="PANTHER" id="PTHR45622:SF58">
    <property type="entry name" value="REGULATOR OF CHROMOSOME CONDENSATION DOMAIN-CONTAINING PROTEIN"/>
    <property type="match status" value="1"/>
</dbReference>
<feature type="repeat" description="RCC1" evidence="2">
    <location>
        <begin position="8"/>
        <end position="66"/>
    </location>
</feature>